<gene>
    <name evidence="1" type="ORF">C4520_14565</name>
</gene>
<sequence length="275" mass="32513">MGYRYPMNAWEMKIKNLEDELYKARIAIIRLMPERIQSILSSFYSCESRQESIAWEHNVIEQLIGFATILSREEGSYLSDRAYCPLCGDGSSSAYERGFTVPEGLRRHLGGWGNVRQCDVMVAAERLSREHFHETFHEAEERDRQEVLRLTQERKKTEILYLIGPMEDPRLIDESLWYDKVPRDPASIAWAEQRLKDLGFSIATDDNVRQYVLDLEDHVVFADPRIEGQITFNVYRKPLPRRKGHRRLYQSFYIRDNWKNDLQGKFETRLERAKT</sequence>
<comment type="caution">
    <text evidence="1">The sequence shown here is derived from an EMBL/GenBank/DDBJ whole genome shotgun (WGS) entry which is preliminary data.</text>
</comment>
<protein>
    <submittedName>
        <fullName evidence="1">Uncharacterized protein</fullName>
    </submittedName>
</protein>
<accession>A0A3A4NA29</accession>
<evidence type="ECO:0000313" key="2">
    <source>
        <dbReference type="Proteomes" id="UP000265882"/>
    </source>
</evidence>
<proteinExistence type="predicted"/>
<evidence type="ECO:0000313" key="1">
    <source>
        <dbReference type="EMBL" id="RJP18348.1"/>
    </source>
</evidence>
<dbReference type="AlphaFoldDB" id="A0A3A4NA29"/>
<dbReference type="EMBL" id="QZKU01000102">
    <property type="protein sequence ID" value="RJP18348.1"/>
    <property type="molecule type" value="Genomic_DNA"/>
</dbReference>
<reference evidence="1 2" key="1">
    <citation type="journal article" date="2017" name="ISME J.">
        <title>Energy and carbon metabolisms in a deep terrestrial subsurface fluid microbial community.</title>
        <authorList>
            <person name="Momper L."/>
            <person name="Jungbluth S.P."/>
            <person name="Lee M.D."/>
            <person name="Amend J.P."/>
        </authorList>
    </citation>
    <scope>NUCLEOTIDE SEQUENCE [LARGE SCALE GENOMIC DNA]</scope>
    <source>
        <strain evidence="1">SURF_5</strain>
    </source>
</reference>
<name>A0A3A4NA29_ABYX5</name>
<organism evidence="1 2">
    <name type="scientific">Abyssobacteria bacterium (strain SURF_5)</name>
    <dbReference type="NCBI Taxonomy" id="2093360"/>
    <lineage>
        <taxon>Bacteria</taxon>
        <taxon>Pseudomonadati</taxon>
        <taxon>Candidatus Hydrogenedentota</taxon>
        <taxon>Candidatus Abyssobacteria</taxon>
    </lineage>
</organism>
<dbReference type="Proteomes" id="UP000265882">
    <property type="component" value="Unassembled WGS sequence"/>
</dbReference>